<protein>
    <submittedName>
        <fullName evidence="2">Uncharacterized protein</fullName>
    </submittedName>
</protein>
<dbReference type="RefSeq" id="WP_078709579.1">
    <property type="nucleotide sequence ID" value="NZ_FUXL01000013.1"/>
</dbReference>
<name>A0A1T4SRV5_9HYPH</name>
<dbReference type="AlphaFoldDB" id="A0A1T4SRV5"/>
<gene>
    <name evidence="2" type="ORF">SAMN05428963_11382</name>
</gene>
<proteinExistence type="predicted"/>
<keyword evidence="3" id="KW-1185">Reference proteome</keyword>
<evidence type="ECO:0000256" key="1">
    <source>
        <dbReference type="SAM" id="Phobius"/>
    </source>
</evidence>
<feature type="transmembrane region" description="Helical" evidence="1">
    <location>
        <begin position="12"/>
        <end position="41"/>
    </location>
</feature>
<evidence type="ECO:0000313" key="2">
    <source>
        <dbReference type="EMBL" id="SKA30893.1"/>
    </source>
</evidence>
<keyword evidence="1" id="KW-0812">Transmembrane</keyword>
<keyword evidence="1" id="KW-1133">Transmembrane helix</keyword>
<organism evidence="2 3">
    <name type="scientific">Consotaella salsifontis</name>
    <dbReference type="NCBI Taxonomy" id="1365950"/>
    <lineage>
        <taxon>Bacteria</taxon>
        <taxon>Pseudomonadati</taxon>
        <taxon>Pseudomonadota</taxon>
        <taxon>Alphaproteobacteria</taxon>
        <taxon>Hyphomicrobiales</taxon>
        <taxon>Aurantimonadaceae</taxon>
        <taxon>Consotaella</taxon>
    </lineage>
</organism>
<accession>A0A1T4SRV5</accession>
<keyword evidence="1" id="KW-0472">Membrane</keyword>
<dbReference type="EMBL" id="FUXL01000013">
    <property type="protein sequence ID" value="SKA30893.1"/>
    <property type="molecule type" value="Genomic_DNA"/>
</dbReference>
<evidence type="ECO:0000313" key="3">
    <source>
        <dbReference type="Proteomes" id="UP000190135"/>
    </source>
</evidence>
<dbReference type="Proteomes" id="UP000190135">
    <property type="component" value="Unassembled WGS sequence"/>
</dbReference>
<reference evidence="2 3" key="1">
    <citation type="submission" date="2017-02" db="EMBL/GenBank/DDBJ databases">
        <authorList>
            <person name="Peterson S.W."/>
        </authorList>
    </citation>
    <scope>NUCLEOTIDE SEQUENCE [LARGE SCALE GENOMIC DNA]</scope>
    <source>
        <strain evidence="2 3">USBA 369</strain>
    </source>
</reference>
<dbReference type="STRING" id="1365950.SAMN05428963_11382"/>
<sequence length="73" mass="8094">MKFFNVWKIRNRWVRAVVTVTIVTPILIAIMSPLLIIHALLGAVERLDSDVSIIWDEAGDGYIKAITGKDSAA</sequence>